<proteinExistence type="predicted"/>
<evidence type="ECO:0000313" key="1">
    <source>
        <dbReference type="EMBL" id="JAE30304.1"/>
    </source>
</evidence>
<reference evidence="1" key="2">
    <citation type="journal article" date="2015" name="Data Brief">
        <title>Shoot transcriptome of the giant reed, Arundo donax.</title>
        <authorList>
            <person name="Barrero R.A."/>
            <person name="Guerrero F.D."/>
            <person name="Moolhuijzen P."/>
            <person name="Goolsby J.A."/>
            <person name="Tidwell J."/>
            <person name="Bellgard S.E."/>
            <person name="Bellgard M.I."/>
        </authorList>
    </citation>
    <scope>NUCLEOTIDE SEQUENCE</scope>
    <source>
        <tissue evidence="1">Shoot tissue taken approximately 20 cm above the soil surface</tissue>
    </source>
</reference>
<accession>A0A0A9H3D3</accession>
<name>A0A0A9H3D3_ARUDO</name>
<dbReference type="AlphaFoldDB" id="A0A0A9H3D3"/>
<dbReference type="EMBL" id="GBRH01167592">
    <property type="protein sequence ID" value="JAE30304.1"/>
    <property type="molecule type" value="Transcribed_RNA"/>
</dbReference>
<organism evidence="1">
    <name type="scientific">Arundo donax</name>
    <name type="common">Giant reed</name>
    <name type="synonym">Donax arundinaceus</name>
    <dbReference type="NCBI Taxonomy" id="35708"/>
    <lineage>
        <taxon>Eukaryota</taxon>
        <taxon>Viridiplantae</taxon>
        <taxon>Streptophyta</taxon>
        <taxon>Embryophyta</taxon>
        <taxon>Tracheophyta</taxon>
        <taxon>Spermatophyta</taxon>
        <taxon>Magnoliopsida</taxon>
        <taxon>Liliopsida</taxon>
        <taxon>Poales</taxon>
        <taxon>Poaceae</taxon>
        <taxon>PACMAD clade</taxon>
        <taxon>Arundinoideae</taxon>
        <taxon>Arundineae</taxon>
        <taxon>Arundo</taxon>
    </lineage>
</organism>
<reference evidence="1" key="1">
    <citation type="submission" date="2014-09" db="EMBL/GenBank/DDBJ databases">
        <authorList>
            <person name="Magalhaes I.L.F."/>
            <person name="Oliveira U."/>
            <person name="Santos F.R."/>
            <person name="Vidigal T.H.D.A."/>
            <person name="Brescovit A.D."/>
            <person name="Santos A.J."/>
        </authorList>
    </citation>
    <scope>NUCLEOTIDE SEQUENCE</scope>
    <source>
        <tissue evidence="1">Shoot tissue taken approximately 20 cm above the soil surface</tissue>
    </source>
</reference>
<sequence>MNYLHHSYMSYKTVKWCLFTVEYCNVGLSKVVY</sequence>
<protein>
    <submittedName>
        <fullName evidence="1">Uncharacterized protein</fullName>
    </submittedName>
</protein>